<dbReference type="InterPro" id="IPR014756">
    <property type="entry name" value="Ig_E-set"/>
</dbReference>
<dbReference type="Proteomes" id="UP000823612">
    <property type="component" value="Unassembled WGS sequence"/>
</dbReference>
<keyword evidence="2" id="KW-0119">Carbohydrate metabolism</keyword>
<dbReference type="InterPro" id="IPR004193">
    <property type="entry name" value="Glyco_hydro_13_N"/>
</dbReference>
<dbReference type="Pfam" id="PF02922">
    <property type="entry name" value="CBM_48"/>
    <property type="match status" value="1"/>
</dbReference>
<dbReference type="GO" id="GO:0004553">
    <property type="term" value="F:hydrolase activity, hydrolyzing O-glycosyl compounds"/>
    <property type="evidence" value="ECO:0007669"/>
    <property type="project" value="InterPro"/>
</dbReference>
<dbReference type="CDD" id="cd02854">
    <property type="entry name" value="E_set_GBE_euk_N"/>
    <property type="match status" value="1"/>
</dbReference>
<dbReference type="SUPFAM" id="SSF81296">
    <property type="entry name" value="E set domains"/>
    <property type="match status" value="1"/>
</dbReference>
<name>A0A9D9H289_9BACT</name>
<gene>
    <name evidence="5" type="ORF">IAB08_05335</name>
</gene>
<comment type="caution">
    <text evidence="5">The sequence shown here is derived from an EMBL/GenBank/DDBJ whole genome shotgun (WGS) entry which is preliminary data.</text>
</comment>
<evidence type="ECO:0000313" key="6">
    <source>
        <dbReference type="Proteomes" id="UP000823612"/>
    </source>
</evidence>
<dbReference type="GO" id="GO:0005737">
    <property type="term" value="C:cytoplasm"/>
    <property type="evidence" value="ECO:0007669"/>
    <property type="project" value="TreeGrafter"/>
</dbReference>
<proteinExistence type="predicted"/>
<evidence type="ECO:0000256" key="2">
    <source>
        <dbReference type="ARBA" id="ARBA00023277"/>
    </source>
</evidence>
<dbReference type="PANTHER" id="PTHR43651">
    <property type="entry name" value="1,4-ALPHA-GLUCAN-BRANCHING ENZYME"/>
    <property type="match status" value="1"/>
</dbReference>
<dbReference type="InterPro" id="IPR006047">
    <property type="entry name" value="GH13_cat_dom"/>
</dbReference>
<dbReference type="GO" id="GO:0005978">
    <property type="term" value="P:glycogen biosynthetic process"/>
    <property type="evidence" value="ECO:0007669"/>
    <property type="project" value="InterPro"/>
</dbReference>
<dbReference type="SMART" id="SM00642">
    <property type="entry name" value="Aamy"/>
    <property type="match status" value="1"/>
</dbReference>
<dbReference type="AlphaFoldDB" id="A0A9D9H289"/>
<dbReference type="PIRSF" id="PIRSF000463">
    <property type="entry name" value="GlgB"/>
    <property type="match status" value="1"/>
</dbReference>
<protein>
    <submittedName>
        <fullName evidence="5">1,4-alpha-glucan-branching enzyme</fullName>
    </submittedName>
</protein>
<evidence type="ECO:0000256" key="3">
    <source>
        <dbReference type="PIRSR" id="PIRSR000463-1"/>
    </source>
</evidence>
<dbReference type="InterPro" id="IPR017853">
    <property type="entry name" value="GH"/>
</dbReference>
<feature type="non-terminal residue" evidence="5">
    <location>
        <position position="516"/>
    </location>
</feature>
<reference evidence="5" key="1">
    <citation type="submission" date="2020-10" db="EMBL/GenBank/DDBJ databases">
        <authorList>
            <person name="Gilroy R."/>
        </authorList>
    </citation>
    <scope>NUCLEOTIDE SEQUENCE</scope>
    <source>
        <strain evidence="5">2889</strain>
    </source>
</reference>
<dbReference type="PANTHER" id="PTHR43651:SF3">
    <property type="entry name" value="1,4-ALPHA-GLUCAN-BRANCHING ENZYME"/>
    <property type="match status" value="1"/>
</dbReference>
<dbReference type="GO" id="GO:0003844">
    <property type="term" value="F:1,4-alpha-glucan branching enzyme activity"/>
    <property type="evidence" value="ECO:0007669"/>
    <property type="project" value="InterPro"/>
</dbReference>
<feature type="domain" description="Glycosyl hydrolase family 13 catalytic" evidence="4">
    <location>
        <begin position="181"/>
        <end position="505"/>
    </location>
</feature>
<dbReference type="SUPFAM" id="SSF51445">
    <property type="entry name" value="(Trans)glycosidases"/>
    <property type="match status" value="1"/>
</dbReference>
<keyword evidence="1" id="KW-0808">Transferase</keyword>
<dbReference type="Gene3D" id="2.60.40.10">
    <property type="entry name" value="Immunoglobulins"/>
    <property type="match status" value="1"/>
</dbReference>
<evidence type="ECO:0000313" key="5">
    <source>
        <dbReference type="EMBL" id="MBO8432697.1"/>
    </source>
</evidence>
<reference evidence="5" key="2">
    <citation type="journal article" date="2021" name="PeerJ">
        <title>Extensive microbial diversity within the chicken gut microbiome revealed by metagenomics and culture.</title>
        <authorList>
            <person name="Gilroy R."/>
            <person name="Ravi A."/>
            <person name="Getino M."/>
            <person name="Pursley I."/>
            <person name="Horton D.L."/>
            <person name="Alikhan N.F."/>
            <person name="Baker D."/>
            <person name="Gharbi K."/>
            <person name="Hall N."/>
            <person name="Watson M."/>
            <person name="Adriaenssens E.M."/>
            <person name="Foster-Nyarko E."/>
            <person name="Jarju S."/>
            <person name="Secka A."/>
            <person name="Antonio M."/>
            <person name="Oren A."/>
            <person name="Chaudhuri R.R."/>
            <person name="La Ragione R."/>
            <person name="Hildebrand F."/>
            <person name="Pallen M.J."/>
        </authorList>
    </citation>
    <scope>NUCLEOTIDE SEQUENCE</scope>
    <source>
        <strain evidence="5">2889</strain>
    </source>
</reference>
<organism evidence="5 6">
    <name type="scientific">Candidatus Pullibacteroides excrementavium</name>
    <dbReference type="NCBI Taxonomy" id="2840905"/>
    <lineage>
        <taxon>Bacteria</taxon>
        <taxon>Pseudomonadati</taxon>
        <taxon>Bacteroidota</taxon>
        <taxon>Bacteroidia</taxon>
        <taxon>Bacteroidales</taxon>
        <taxon>Candidatus Pullibacteroides</taxon>
    </lineage>
</organism>
<dbReference type="Gene3D" id="3.20.20.80">
    <property type="entry name" value="Glycosidases"/>
    <property type="match status" value="1"/>
</dbReference>
<feature type="active site" description="Nucleophile" evidence="3">
    <location>
        <position position="337"/>
    </location>
</feature>
<accession>A0A9D9H289</accession>
<dbReference type="InterPro" id="IPR013783">
    <property type="entry name" value="Ig-like_fold"/>
</dbReference>
<evidence type="ECO:0000259" key="4">
    <source>
        <dbReference type="SMART" id="SM00642"/>
    </source>
</evidence>
<feature type="active site" description="Proton donor" evidence="3">
    <location>
        <position position="392"/>
    </location>
</feature>
<evidence type="ECO:0000256" key="1">
    <source>
        <dbReference type="ARBA" id="ARBA00022676"/>
    </source>
</evidence>
<keyword evidence="1" id="KW-0328">Glycosyltransferase</keyword>
<dbReference type="InterPro" id="IPR037439">
    <property type="entry name" value="Branching_enzy"/>
</dbReference>
<dbReference type="Pfam" id="PF00128">
    <property type="entry name" value="Alpha-amylase"/>
    <property type="match status" value="1"/>
</dbReference>
<dbReference type="EMBL" id="JADIMZ010000083">
    <property type="protein sequence ID" value="MBO8432697.1"/>
    <property type="molecule type" value="Genomic_DNA"/>
</dbReference>
<sequence>MLPLVENDSWLWPVAEKIERRHEDYLRTRSWIEQEWGSLYDFASAYQYFGLHYEADTDEWVFREWLPHARHVFLIGDFNAWDLTSHALHRIEDGVWEIRMKAKDVPGLGHRTRYKMYVHDGNGRWAMRMPAYTFYAVQDPQSKDFQAEVWMPGAEEAFRWGDAEASFKAPDFSKQTPLIYEAHVGMAQEKEGVGTYAEFTANVLPRIKKAGYNVLQLMGIAEHPYYGSFGYHVSNFFAPSSRFGTPDDLKALIREAHRMGISVVMDVVHAHFVENENEGLNRLDGSDDLYSYGGEAGTHPYWRSRMFNFSRNEVRRFLLSNLRYWMEEFHFDGFRFDGVTAMIYFHRGYVDYFGSYQNYFGDKVDCNALIYLSLANDLVAAMRPGVHLSIAEEVSGMPGMTASTASGGIGFDYRLAMGIPDYWIKLLKERKDEDWVMAELWSTVNDRLAAVPQIAYAESHDQALVGDQTLAFRLMGAEMYTNMSVLCPSTVVDRGMALHKMIRLFTLFVGAEGGGY</sequence>